<dbReference type="Pfam" id="PF00561">
    <property type="entry name" value="Abhydrolase_1"/>
    <property type="match status" value="1"/>
</dbReference>
<name>A0A370I0Z7_9NOCA</name>
<dbReference type="STRING" id="1210086.GCA_001613105_02814"/>
<evidence type="ECO:0000313" key="4">
    <source>
        <dbReference type="Proteomes" id="UP000254869"/>
    </source>
</evidence>
<dbReference type="PANTHER" id="PTHR43798">
    <property type="entry name" value="MONOACYLGLYCEROL LIPASE"/>
    <property type="match status" value="1"/>
</dbReference>
<keyword evidence="4" id="KW-1185">Reference proteome</keyword>
<gene>
    <name evidence="3" type="ORF">DFR76_108242</name>
</gene>
<keyword evidence="1" id="KW-0378">Hydrolase</keyword>
<protein>
    <submittedName>
        <fullName evidence="3">Pimeloyl-ACP methyl ester carboxylesterase</fullName>
    </submittedName>
</protein>
<evidence type="ECO:0000313" key="3">
    <source>
        <dbReference type="EMBL" id="RDI64409.1"/>
    </source>
</evidence>
<evidence type="ECO:0000256" key="1">
    <source>
        <dbReference type="ARBA" id="ARBA00022801"/>
    </source>
</evidence>
<dbReference type="InterPro" id="IPR029058">
    <property type="entry name" value="AB_hydrolase_fold"/>
</dbReference>
<sequence>MVTPIGEIPCAATALLGESAAASRGITIFQADRSARATRPYAGAEPAILVLVPFARAIDAEIHYEDSGGDGPIVLLGHEFFMDRTMFASQTAALSPEFRIVAWDARGHGRTRDEGLPFTYWTAARDALTVLDQLGVERAVVGGISQGGFSAMRTALLAPERVSALILIATEAHAPTPQELANSRRFLDMWHKPAIRHALAEHLAQWLIGDDAWYRAMWTKRWLARDPMALEVAAGCLLGRDSVLDRLPEITCPALVIHPTGAGIARTHALETARGLPNSRYVEIEGAHQAVNLTHPDPVNAAIREFLRDLVMTQTG</sequence>
<dbReference type="Gene3D" id="3.40.50.1820">
    <property type="entry name" value="alpha/beta hydrolase"/>
    <property type="match status" value="1"/>
</dbReference>
<feature type="domain" description="AB hydrolase-1" evidence="2">
    <location>
        <begin position="73"/>
        <end position="192"/>
    </location>
</feature>
<dbReference type="AlphaFoldDB" id="A0A370I0Z7"/>
<dbReference type="InterPro" id="IPR000073">
    <property type="entry name" value="AB_hydrolase_1"/>
</dbReference>
<dbReference type="InterPro" id="IPR050266">
    <property type="entry name" value="AB_hydrolase_sf"/>
</dbReference>
<proteinExistence type="predicted"/>
<dbReference type="Proteomes" id="UP000254869">
    <property type="component" value="Unassembled WGS sequence"/>
</dbReference>
<dbReference type="GO" id="GO:0016020">
    <property type="term" value="C:membrane"/>
    <property type="evidence" value="ECO:0007669"/>
    <property type="project" value="TreeGrafter"/>
</dbReference>
<reference evidence="3 4" key="1">
    <citation type="submission" date="2018-07" db="EMBL/GenBank/DDBJ databases">
        <title>Genomic Encyclopedia of Type Strains, Phase IV (KMG-IV): sequencing the most valuable type-strain genomes for metagenomic binning, comparative biology and taxonomic classification.</title>
        <authorList>
            <person name="Goeker M."/>
        </authorList>
    </citation>
    <scope>NUCLEOTIDE SEQUENCE [LARGE SCALE GENOMIC DNA]</scope>
    <source>
        <strain evidence="3 4">DSM 44290</strain>
    </source>
</reference>
<dbReference type="PRINTS" id="PR00111">
    <property type="entry name" value="ABHYDROLASE"/>
</dbReference>
<dbReference type="EMBL" id="QQBC01000008">
    <property type="protein sequence ID" value="RDI64409.1"/>
    <property type="molecule type" value="Genomic_DNA"/>
</dbReference>
<comment type="caution">
    <text evidence="3">The sequence shown here is derived from an EMBL/GenBank/DDBJ whole genome shotgun (WGS) entry which is preliminary data.</text>
</comment>
<dbReference type="PANTHER" id="PTHR43798:SF31">
    <property type="entry name" value="AB HYDROLASE SUPERFAMILY PROTEIN YCLE"/>
    <property type="match status" value="1"/>
</dbReference>
<evidence type="ECO:0000259" key="2">
    <source>
        <dbReference type="Pfam" id="PF00561"/>
    </source>
</evidence>
<dbReference type="SUPFAM" id="SSF53474">
    <property type="entry name" value="alpha/beta-Hydrolases"/>
    <property type="match status" value="1"/>
</dbReference>
<dbReference type="GO" id="GO:0016787">
    <property type="term" value="F:hydrolase activity"/>
    <property type="evidence" value="ECO:0007669"/>
    <property type="project" value="UniProtKB-KW"/>
</dbReference>
<organism evidence="3 4">
    <name type="scientific">Nocardia pseudobrasiliensis</name>
    <dbReference type="NCBI Taxonomy" id="45979"/>
    <lineage>
        <taxon>Bacteria</taxon>
        <taxon>Bacillati</taxon>
        <taxon>Actinomycetota</taxon>
        <taxon>Actinomycetes</taxon>
        <taxon>Mycobacteriales</taxon>
        <taxon>Nocardiaceae</taxon>
        <taxon>Nocardia</taxon>
    </lineage>
</organism>
<accession>A0A370I0Z7</accession>